<evidence type="ECO:0000256" key="2">
    <source>
        <dbReference type="ARBA" id="ARBA00022723"/>
    </source>
</evidence>
<evidence type="ECO:0000313" key="14">
    <source>
        <dbReference type="Proteomes" id="UP000184050"/>
    </source>
</evidence>
<dbReference type="InterPro" id="IPR050299">
    <property type="entry name" value="YjjX_NTPase"/>
</dbReference>
<comment type="cofactor">
    <cofactor evidence="11">
        <name>Mg(2+)</name>
        <dbReference type="ChEBI" id="CHEBI:18420"/>
    </cofactor>
    <cofactor evidence="11">
        <name>Mn(2+)</name>
        <dbReference type="ChEBI" id="CHEBI:29035"/>
    </cofactor>
    <text evidence="11">Binds 1 divalent metal cation per subunit; can use either Mg(2+) or Mn(2+).</text>
</comment>
<keyword evidence="3 11" id="KW-0547">Nucleotide-binding</keyword>
<evidence type="ECO:0000256" key="4">
    <source>
        <dbReference type="ARBA" id="ARBA00022801"/>
    </source>
</evidence>
<dbReference type="Proteomes" id="UP000184050">
    <property type="component" value="Unassembled WGS sequence"/>
</dbReference>
<evidence type="ECO:0000256" key="6">
    <source>
        <dbReference type="ARBA" id="ARBA00023080"/>
    </source>
</evidence>
<evidence type="ECO:0000256" key="7">
    <source>
        <dbReference type="ARBA" id="ARBA00023211"/>
    </source>
</evidence>
<evidence type="ECO:0000259" key="12">
    <source>
        <dbReference type="Pfam" id="PF01931"/>
    </source>
</evidence>
<dbReference type="NCBIfam" id="TIGR00258">
    <property type="entry name" value="inosine/xanthosine triphosphatase"/>
    <property type="match status" value="1"/>
</dbReference>
<dbReference type="GO" id="GO:0009117">
    <property type="term" value="P:nucleotide metabolic process"/>
    <property type="evidence" value="ECO:0007669"/>
    <property type="project" value="UniProtKB-KW"/>
</dbReference>
<dbReference type="GO" id="GO:0046872">
    <property type="term" value="F:metal ion binding"/>
    <property type="evidence" value="ECO:0007669"/>
    <property type="project" value="UniProtKB-KW"/>
</dbReference>
<comment type="catalytic activity">
    <reaction evidence="9 11">
        <text>XTP + H2O = XDP + phosphate + H(+)</text>
        <dbReference type="Rhea" id="RHEA:28406"/>
        <dbReference type="ChEBI" id="CHEBI:15377"/>
        <dbReference type="ChEBI" id="CHEBI:15378"/>
        <dbReference type="ChEBI" id="CHEBI:43474"/>
        <dbReference type="ChEBI" id="CHEBI:59884"/>
        <dbReference type="ChEBI" id="CHEBI:61314"/>
        <dbReference type="EC" id="3.6.1.73"/>
    </reaction>
</comment>
<feature type="binding site" evidence="11">
    <location>
        <position position="35"/>
    </location>
    <ligand>
        <name>Mg(2+)</name>
        <dbReference type="ChEBI" id="CHEBI:18420"/>
    </ligand>
</feature>
<dbReference type="NCBIfam" id="NF003459">
    <property type="entry name" value="PRK05074.1"/>
    <property type="match status" value="1"/>
</dbReference>
<dbReference type="STRING" id="1168035.SAMN05444280_102155"/>
<comment type="catalytic activity">
    <reaction evidence="8 11">
        <text>ITP + H2O = IDP + phosphate + H(+)</text>
        <dbReference type="Rhea" id="RHEA:28330"/>
        <dbReference type="ChEBI" id="CHEBI:15377"/>
        <dbReference type="ChEBI" id="CHEBI:15378"/>
        <dbReference type="ChEBI" id="CHEBI:43474"/>
        <dbReference type="ChEBI" id="CHEBI:58280"/>
        <dbReference type="ChEBI" id="CHEBI:61402"/>
        <dbReference type="EC" id="3.6.1.73"/>
    </reaction>
</comment>
<comment type="cofactor">
    <cofactor evidence="1">
        <name>Mn(2+)</name>
        <dbReference type="ChEBI" id="CHEBI:29035"/>
    </cofactor>
</comment>
<dbReference type="GO" id="GO:0006772">
    <property type="term" value="P:thiamine metabolic process"/>
    <property type="evidence" value="ECO:0007669"/>
    <property type="project" value="TreeGrafter"/>
</dbReference>
<keyword evidence="6 11" id="KW-0546">Nucleotide metabolism</keyword>
<keyword evidence="7 11" id="KW-0464">Manganese</keyword>
<dbReference type="Pfam" id="PF01931">
    <property type="entry name" value="NTPase_I-T"/>
    <property type="match status" value="1"/>
</dbReference>
<protein>
    <recommendedName>
        <fullName evidence="11">Probable inosine/xanthosine triphosphatase</fullName>
        <shortName evidence="11">ITPase/XTPase</shortName>
        <ecNumber evidence="11">3.6.1.73</ecNumber>
    </recommendedName>
    <alternativeName>
        <fullName evidence="11">Non-canonical purine NTP phosphatase</fullName>
    </alternativeName>
    <alternativeName>
        <fullName evidence="11">Non-standard purine NTP phosphatase</fullName>
    </alternativeName>
    <alternativeName>
        <fullName evidence="11">Nucleoside-triphosphate phosphatase</fullName>
        <shortName evidence="11">NTPase</shortName>
    </alternativeName>
</protein>
<evidence type="ECO:0000256" key="1">
    <source>
        <dbReference type="ARBA" id="ARBA00001936"/>
    </source>
</evidence>
<keyword evidence="5 11" id="KW-0460">Magnesium</keyword>
<dbReference type="AlphaFoldDB" id="A0A1M6BC56"/>
<evidence type="ECO:0000256" key="8">
    <source>
        <dbReference type="ARBA" id="ARBA00048174"/>
    </source>
</evidence>
<dbReference type="GO" id="GO:0103023">
    <property type="term" value="F:ITPase activity"/>
    <property type="evidence" value="ECO:0007669"/>
    <property type="project" value="UniProtKB-EC"/>
</dbReference>
<accession>A0A1M6BC56</accession>
<dbReference type="FunFam" id="3.90.950.10:FF:000002">
    <property type="entry name" value="Inosine/xanthosine triphosphatase"/>
    <property type="match status" value="1"/>
</dbReference>
<dbReference type="HAMAP" id="MF_00648">
    <property type="entry name" value="Non_canon_purine_NTPase_YjjX"/>
    <property type="match status" value="1"/>
</dbReference>
<sequence length="172" mass="18688">MKIVVASKNPVKIEAVQKGFKSYFNDITVESVLVDSGVSEQPGTDDETLTGAINRVKAARNQIYDADYWVAIEGGIQANEKDVHAFAWVVIYSAGKYGEARTASFVLPKKIAHLVAGGMELGVANDMVFNETNSKQKNGAVGLLTHNQIDRVELYRAGVVLALIPFVNQGLY</sequence>
<reference evidence="13 14" key="1">
    <citation type="submission" date="2016-11" db="EMBL/GenBank/DDBJ databases">
        <authorList>
            <person name="Jaros S."/>
            <person name="Januszkiewicz K."/>
            <person name="Wedrychowicz H."/>
        </authorList>
    </citation>
    <scope>NUCLEOTIDE SEQUENCE [LARGE SCALE GENOMIC DNA]</scope>
    <source>
        <strain evidence="13 14">DSM 27063</strain>
    </source>
</reference>
<keyword evidence="2 11" id="KW-0479">Metal-binding</keyword>
<dbReference type="Gene3D" id="3.90.950.10">
    <property type="match status" value="1"/>
</dbReference>
<dbReference type="SUPFAM" id="SSF52972">
    <property type="entry name" value="ITPase-like"/>
    <property type="match status" value="1"/>
</dbReference>
<comment type="similarity">
    <text evidence="10 11">Belongs to the YjjX NTPase family.</text>
</comment>
<evidence type="ECO:0000313" key="13">
    <source>
        <dbReference type="EMBL" id="SHI46033.1"/>
    </source>
</evidence>
<dbReference type="EC" id="3.6.1.73" evidence="11"/>
<evidence type="ECO:0000256" key="10">
    <source>
        <dbReference type="ARBA" id="ARBA00060855"/>
    </source>
</evidence>
<proteinExistence type="inferred from homology"/>
<dbReference type="PANTHER" id="PTHR34699">
    <property type="match status" value="1"/>
</dbReference>
<evidence type="ECO:0000256" key="5">
    <source>
        <dbReference type="ARBA" id="ARBA00022842"/>
    </source>
</evidence>
<dbReference type="OrthoDB" id="164951at2"/>
<dbReference type="GO" id="GO:0000166">
    <property type="term" value="F:nucleotide binding"/>
    <property type="evidence" value="ECO:0007669"/>
    <property type="project" value="UniProtKB-KW"/>
</dbReference>
<evidence type="ECO:0000256" key="3">
    <source>
        <dbReference type="ARBA" id="ARBA00022741"/>
    </source>
</evidence>
<feature type="binding site" evidence="11">
    <location>
        <position position="65"/>
    </location>
    <ligand>
        <name>Mg(2+)</name>
        <dbReference type="ChEBI" id="CHEBI:18420"/>
    </ligand>
</feature>
<feature type="binding site" evidence="11">
    <location>
        <begin position="65"/>
        <end position="66"/>
    </location>
    <ligand>
        <name>substrate</name>
    </ligand>
</feature>
<keyword evidence="4 11" id="KW-0378">Hydrolase</keyword>
<name>A0A1M6BC56_9BACT</name>
<dbReference type="PANTHER" id="PTHR34699:SF2">
    <property type="entry name" value="NON-CANONICAL PURINE NTP PHOSPHATASE_PRRC1 DOMAIN-CONTAINING PROTEIN"/>
    <property type="match status" value="1"/>
</dbReference>
<evidence type="ECO:0000256" key="9">
    <source>
        <dbReference type="ARBA" id="ARBA00048781"/>
    </source>
</evidence>
<dbReference type="InterPro" id="IPR002786">
    <property type="entry name" value="Non_canon_purine_NTPase"/>
</dbReference>
<comment type="caution">
    <text evidence="11">Lacks conserved residue(s) required for the propagation of feature annotation.</text>
</comment>
<organism evidence="13 14">
    <name type="scientific">Tangfeifania diversioriginum</name>
    <dbReference type="NCBI Taxonomy" id="1168035"/>
    <lineage>
        <taxon>Bacteria</taxon>
        <taxon>Pseudomonadati</taxon>
        <taxon>Bacteroidota</taxon>
        <taxon>Bacteroidia</taxon>
        <taxon>Marinilabiliales</taxon>
        <taxon>Prolixibacteraceae</taxon>
        <taxon>Tangfeifania</taxon>
    </lineage>
</organism>
<dbReference type="EMBL" id="FQZE01000002">
    <property type="protein sequence ID" value="SHI46033.1"/>
    <property type="molecule type" value="Genomic_DNA"/>
</dbReference>
<feature type="domain" description="Non-canonical purine NTP phosphatase/PRRC1" evidence="12">
    <location>
        <begin position="6"/>
        <end position="167"/>
    </location>
</feature>
<dbReference type="InterPro" id="IPR026533">
    <property type="entry name" value="NTPase/PRRC1"/>
</dbReference>
<keyword evidence="14" id="KW-1185">Reference proteome</keyword>
<dbReference type="InterPro" id="IPR029001">
    <property type="entry name" value="ITPase-like_fam"/>
</dbReference>
<comment type="subunit">
    <text evidence="11">Homodimer.</text>
</comment>
<comment type="function">
    <text evidence="11">Phosphatase that hydrolyzes non-canonical purine nucleotides such as XTP and ITP to their respective diphosphate derivatives. Probably excludes non-canonical purines from DNA/RNA precursor pool, thus preventing their incorporation into DNA/RNA and avoiding chromosomal lesions.</text>
</comment>
<evidence type="ECO:0000256" key="11">
    <source>
        <dbReference type="HAMAP-Rule" id="MF_00648"/>
    </source>
</evidence>
<dbReference type="RefSeq" id="WP_073164772.1">
    <property type="nucleotide sequence ID" value="NZ_FQZE01000002.1"/>
</dbReference>
<gene>
    <name evidence="13" type="ORF">SAMN05444280_102155</name>
</gene>